<evidence type="ECO:0000313" key="4">
    <source>
        <dbReference type="EMBL" id="SDT28143.1"/>
    </source>
</evidence>
<dbReference type="SUPFAM" id="SSF52172">
    <property type="entry name" value="CheY-like"/>
    <property type="match status" value="1"/>
</dbReference>
<dbReference type="PROSITE" id="PS50110">
    <property type="entry name" value="RESPONSE_REGULATORY"/>
    <property type="match status" value="1"/>
</dbReference>
<dbReference type="Proteomes" id="UP000198688">
    <property type="component" value="Chromosome I"/>
</dbReference>
<dbReference type="Gene3D" id="3.40.50.2300">
    <property type="match status" value="1"/>
</dbReference>
<reference evidence="4 5" key="1">
    <citation type="submission" date="2016-10" db="EMBL/GenBank/DDBJ databases">
        <authorList>
            <person name="de Groot N.N."/>
        </authorList>
    </citation>
    <scope>NUCLEOTIDE SEQUENCE [LARGE SCALE GENOMIC DNA]</scope>
    <source>
        <strain evidence="4 5">DSM 43941</strain>
    </source>
</reference>
<dbReference type="STRING" id="113562.SAMN04489716_3118"/>
<dbReference type="PANTHER" id="PTHR43156">
    <property type="entry name" value="STAGE II SPORULATION PROTEIN E-RELATED"/>
    <property type="match status" value="1"/>
</dbReference>
<feature type="modified residue" description="4-aspartylphosphate" evidence="2">
    <location>
        <position position="588"/>
    </location>
</feature>
<feature type="domain" description="Response regulatory" evidence="3">
    <location>
        <begin position="539"/>
        <end position="648"/>
    </location>
</feature>
<dbReference type="CDD" id="cd00156">
    <property type="entry name" value="REC"/>
    <property type="match status" value="1"/>
</dbReference>
<dbReference type="GO" id="GO:0016791">
    <property type="term" value="F:phosphatase activity"/>
    <property type="evidence" value="ECO:0007669"/>
    <property type="project" value="TreeGrafter"/>
</dbReference>
<dbReference type="SUPFAM" id="SSF81606">
    <property type="entry name" value="PP2C-like"/>
    <property type="match status" value="1"/>
</dbReference>
<keyword evidence="5" id="KW-1185">Reference proteome</keyword>
<dbReference type="InterPro" id="IPR011006">
    <property type="entry name" value="CheY-like_superfamily"/>
</dbReference>
<dbReference type="InterPro" id="IPR036457">
    <property type="entry name" value="PPM-type-like_dom_sf"/>
</dbReference>
<dbReference type="EMBL" id="LT629758">
    <property type="protein sequence ID" value="SDT28143.1"/>
    <property type="molecule type" value="Genomic_DNA"/>
</dbReference>
<dbReference type="InterPro" id="IPR052016">
    <property type="entry name" value="Bact_Sigma-Reg"/>
</dbReference>
<dbReference type="InterPro" id="IPR001789">
    <property type="entry name" value="Sig_transdc_resp-reg_receiver"/>
</dbReference>
<accession>A0A1H1Z3F5</accession>
<gene>
    <name evidence="4" type="ORF">SAMN04489716_3118</name>
</gene>
<dbReference type="AlphaFoldDB" id="A0A1H1Z3F5"/>
<dbReference type="OrthoDB" id="5241041at2"/>
<dbReference type="Pfam" id="PF00072">
    <property type="entry name" value="Response_reg"/>
    <property type="match status" value="1"/>
</dbReference>
<dbReference type="SUPFAM" id="SSF55781">
    <property type="entry name" value="GAF domain-like"/>
    <property type="match status" value="1"/>
</dbReference>
<organism evidence="4 5">
    <name type="scientific">Actinoplanes derwentensis</name>
    <dbReference type="NCBI Taxonomy" id="113562"/>
    <lineage>
        <taxon>Bacteria</taxon>
        <taxon>Bacillati</taxon>
        <taxon>Actinomycetota</taxon>
        <taxon>Actinomycetes</taxon>
        <taxon>Micromonosporales</taxon>
        <taxon>Micromonosporaceae</taxon>
        <taxon>Actinoplanes</taxon>
    </lineage>
</organism>
<dbReference type="InterPro" id="IPR001932">
    <property type="entry name" value="PPM-type_phosphatase-like_dom"/>
</dbReference>
<dbReference type="InterPro" id="IPR029016">
    <property type="entry name" value="GAF-like_dom_sf"/>
</dbReference>
<keyword evidence="1" id="KW-0378">Hydrolase</keyword>
<dbReference type="SMART" id="SM00331">
    <property type="entry name" value="PP2C_SIG"/>
    <property type="match status" value="1"/>
</dbReference>
<dbReference type="RefSeq" id="WP_092545300.1">
    <property type="nucleotide sequence ID" value="NZ_BOMJ01000001.1"/>
</dbReference>
<dbReference type="PANTHER" id="PTHR43156:SF2">
    <property type="entry name" value="STAGE II SPORULATION PROTEIN E"/>
    <property type="match status" value="1"/>
</dbReference>
<dbReference type="Pfam" id="PF07228">
    <property type="entry name" value="SpoIIE"/>
    <property type="match status" value="1"/>
</dbReference>
<protein>
    <submittedName>
        <fullName evidence="4">Response regulator receiver domain-containing protein</fullName>
    </submittedName>
</protein>
<sequence>MAEALNSLVRLVTRLAAFRTARYRSPQPDLSDELRRSRFLAGASGLVSSLPDVAGLSARLTRFCVPDVAAVAVMQQYDGKLATVGLAHRDPARQARLEELLASGPVAERALAEGETICARLEPGDVLADGLTRPWCIVAPIRSGGAVRGLLTWVADTGVTYGAADVLLATEFAHRVALAWQWAEVFAERGRIAAALQQSLLPGRMPPVAGLEIAARYVAADAALEVGGDFYDVFPATGGQWLAVIGDVMGRGVEAAGVTGLARHTLRAIGPGLELPESLQRLNGLLHENPDHDRFLTIAMVRLDIAAGRMTIVRGGHCPPILVPNSGPVQRIQPAGGLLGGFRNVRFAQVETGFAAGDALVLYTDGVIEARRGGEFFGEERLHRVLTAAAGSSAEEIADRILAAVADFAGTNTEDDMAVLVLRRPPMVAVTRPVLQQRRQPPLAVADRRVPVFSTVAVSRLTGIPAGDLTAWSERYGLIVPSRTRAGAAVWSGQQLDAARLVAGEMRRGHDEVAAHATLTEHLTSSDPPAFTEPAGSGTILVVDQDTYLLTVIDRNLRAAGFEVDTARTADQARTVLAGKPVACVLVDLLMPGGSVTDWCRDLVATGLPVLTYSSLRAVDKAFAAGAEAFLIKPLNAAGLISTVRDILTPTPAATPSPS</sequence>
<evidence type="ECO:0000256" key="2">
    <source>
        <dbReference type="PROSITE-ProRule" id="PRU00169"/>
    </source>
</evidence>
<dbReference type="GO" id="GO:0000160">
    <property type="term" value="P:phosphorelay signal transduction system"/>
    <property type="evidence" value="ECO:0007669"/>
    <property type="project" value="InterPro"/>
</dbReference>
<evidence type="ECO:0000313" key="5">
    <source>
        <dbReference type="Proteomes" id="UP000198688"/>
    </source>
</evidence>
<dbReference type="Gene3D" id="3.30.450.40">
    <property type="match status" value="1"/>
</dbReference>
<evidence type="ECO:0000259" key="3">
    <source>
        <dbReference type="PROSITE" id="PS50110"/>
    </source>
</evidence>
<proteinExistence type="predicted"/>
<keyword evidence="2" id="KW-0597">Phosphoprotein</keyword>
<evidence type="ECO:0000256" key="1">
    <source>
        <dbReference type="ARBA" id="ARBA00022801"/>
    </source>
</evidence>
<dbReference type="Gene3D" id="3.60.40.10">
    <property type="entry name" value="PPM-type phosphatase domain"/>
    <property type="match status" value="1"/>
</dbReference>
<dbReference type="SMART" id="SM00448">
    <property type="entry name" value="REC"/>
    <property type="match status" value="1"/>
</dbReference>
<name>A0A1H1Z3F5_9ACTN</name>